<feature type="domain" description="DUF7894" evidence="1">
    <location>
        <begin position="1"/>
        <end position="247"/>
    </location>
</feature>
<dbReference type="Pfam" id="PF25428">
    <property type="entry name" value="DUF7894"/>
    <property type="match status" value="1"/>
</dbReference>
<reference evidence="2 3" key="1">
    <citation type="submission" date="2024-03" db="EMBL/GenBank/DDBJ databases">
        <authorList>
            <person name="Gkanogiannis A."/>
            <person name="Becerra Lopez-Lavalle L."/>
        </authorList>
    </citation>
    <scope>NUCLEOTIDE SEQUENCE [LARGE SCALE GENOMIC DNA]</scope>
</reference>
<keyword evidence="3" id="KW-1185">Reference proteome</keyword>
<gene>
    <name evidence="2" type="ORF">CITCOLO1_LOCUS7954</name>
</gene>
<proteinExistence type="predicted"/>
<dbReference type="EMBL" id="OZ021736">
    <property type="protein sequence ID" value="CAK9316108.1"/>
    <property type="molecule type" value="Genomic_DNA"/>
</dbReference>
<protein>
    <recommendedName>
        <fullName evidence="1">DUF7894 domain-containing protein</fullName>
    </recommendedName>
</protein>
<name>A0ABP0Y6R5_9ROSI</name>
<evidence type="ECO:0000313" key="3">
    <source>
        <dbReference type="Proteomes" id="UP001642487"/>
    </source>
</evidence>
<accession>A0ABP0Y6R5</accession>
<dbReference type="PANTHER" id="PTHR37221:SF1">
    <property type="entry name" value="OS02G0582400 PROTEIN"/>
    <property type="match status" value="1"/>
</dbReference>
<evidence type="ECO:0000259" key="1">
    <source>
        <dbReference type="Pfam" id="PF25428"/>
    </source>
</evidence>
<dbReference type="PANTHER" id="PTHR37221">
    <property type="entry name" value="OS02G0582400 PROTEIN"/>
    <property type="match status" value="1"/>
</dbReference>
<dbReference type="Proteomes" id="UP001642487">
    <property type="component" value="Chromosome 2"/>
</dbReference>
<dbReference type="InterPro" id="IPR057216">
    <property type="entry name" value="DUF7894"/>
</dbReference>
<organism evidence="2 3">
    <name type="scientific">Citrullus colocynthis</name>
    <name type="common">colocynth</name>
    <dbReference type="NCBI Taxonomy" id="252529"/>
    <lineage>
        <taxon>Eukaryota</taxon>
        <taxon>Viridiplantae</taxon>
        <taxon>Streptophyta</taxon>
        <taxon>Embryophyta</taxon>
        <taxon>Tracheophyta</taxon>
        <taxon>Spermatophyta</taxon>
        <taxon>Magnoliopsida</taxon>
        <taxon>eudicotyledons</taxon>
        <taxon>Gunneridae</taxon>
        <taxon>Pentapetalae</taxon>
        <taxon>rosids</taxon>
        <taxon>fabids</taxon>
        <taxon>Cucurbitales</taxon>
        <taxon>Cucurbitaceae</taxon>
        <taxon>Benincaseae</taxon>
        <taxon>Citrullus</taxon>
    </lineage>
</organism>
<sequence length="247" mass="27047">MKLAPKVIFLVKDSEGFASAISGALRPNPPFTVTTLDECFEFSLEDYAIKDQKASGSIVHYLDDKGIFQVSVLILQSYEPPVLACALDVVLSHIAGERSASSSKAKPTLVVPSAITSSNLKWESKTVTKNDWTGLLYGTKIGPETDISRSMGAKVKKLPSTSQIYYEQLACLYHLIQILNIPAFFVVGRTTGRSLSNQAAGEEIQILSEMGELLADSLPISFSREGIVWNPKETSKDIKEPWRALYG</sequence>
<evidence type="ECO:0000313" key="2">
    <source>
        <dbReference type="EMBL" id="CAK9316108.1"/>
    </source>
</evidence>